<keyword evidence="2" id="KW-1185">Reference proteome</keyword>
<evidence type="ECO:0000313" key="2">
    <source>
        <dbReference type="Proteomes" id="UP001164746"/>
    </source>
</evidence>
<evidence type="ECO:0000313" key="1">
    <source>
        <dbReference type="EMBL" id="WAQ95266.1"/>
    </source>
</evidence>
<accession>A0ABY7DC70</accession>
<dbReference type="EMBL" id="CP111013">
    <property type="protein sequence ID" value="WAQ95266.1"/>
    <property type="molecule type" value="Genomic_DNA"/>
</dbReference>
<protein>
    <submittedName>
        <fullName evidence="1">Uncharacterized protein</fullName>
    </submittedName>
</protein>
<reference evidence="1" key="1">
    <citation type="submission" date="2022-11" db="EMBL/GenBank/DDBJ databases">
        <title>Centuries of genome instability and evolution in soft-shell clam transmissible cancer (bioRxiv).</title>
        <authorList>
            <person name="Hart S.F.M."/>
            <person name="Yonemitsu M.A."/>
            <person name="Giersch R.M."/>
            <person name="Beal B.F."/>
            <person name="Arriagada G."/>
            <person name="Davis B.W."/>
            <person name="Ostrander E.A."/>
            <person name="Goff S.P."/>
            <person name="Metzger M.J."/>
        </authorList>
    </citation>
    <scope>NUCLEOTIDE SEQUENCE</scope>
    <source>
        <strain evidence="1">MELC-2E11</strain>
        <tissue evidence="1">Siphon/mantle</tissue>
    </source>
</reference>
<name>A0ABY7DC70_MYAAR</name>
<organism evidence="1 2">
    <name type="scientific">Mya arenaria</name>
    <name type="common">Soft-shell clam</name>
    <dbReference type="NCBI Taxonomy" id="6604"/>
    <lineage>
        <taxon>Eukaryota</taxon>
        <taxon>Metazoa</taxon>
        <taxon>Spiralia</taxon>
        <taxon>Lophotrochozoa</taxon>
        <taxon>Mollusca</taxon>
        <taxon>Bivalvia</taxon>
        <taxon>Autobranchia</taxon>
        <taxon>Heteroconchia</taxon>
        <taxon>Euheterodonta</taxon>
        <taxon>Imparidentia</taxon>
        <taxon>Neoheterodontei</taxon>
        <taxon>Myida</taxon>
        <taxon>Myoidea</taxon>
        <taxon>Myidae</taxon>
        <taxon>Mya</taxon>
    </lineage>
</organism>
<gene>
    <name evidence="1" type="ORF">MAR_027956</name>
</gene>
<sequence>MHSERNNIPGNIDNLQARDIGRTLRHKNDIRVSNGDLKETFRTLKALLNEPAFGQEGQGAVAQLQKLQNDDVVIDVKEIIALINETKETALSEIQSERNAAHIQMLEHLDEVFAREEERLHRVMDEKASSSDAHGQTYSFEERKSGLKEDLIYFYKENYSSLPLGPQFADYDSKMVDCYIPPNLSSVELKESRCKIIMMNDDGFQVFNSMKMDQESYNKR</sequence>
<dbReference type="Proteomes" id="UP001164746">
    <property type="component" value="Chromosome 2"/>
</dbReference>
<proteinExistence type="predicted"/>